<comment type="caution">
    <text evidence="1">The sequence shown here is derived from an EMBL/GenBank/DDBJ whole genome shotgun (WGS) entry which is preliminary data.</text>
</comment>
<sequence length="560" mass="60574">MEGDSGSLSVAESDPTKTNNDSTAPQSDTTDSKPEAGTGGLRFWAVMVGLWLAAIVSALDGSVVSTALPTIVREIGLGGDYVWAANIYFLTTAAFQPFFGQLADLWGRRWLFIGTNVIFVLGSGLCAGANSPAMFIAARGVQGIGGGGINMLLDLIVCDLVPLRERGKYMGLLFGVATLAAAVGPLIGGALTNAGAWRWIFWINLPIGGVCIVITFLFLKVTHRKEGNWLDRLRRVDWIGTLILVGSTVSVLWALAYGGSLKPWSDGTIIATLVVGLVGLGLFIIWQGTPLCNTPQVPLRLFKSRTSSVGFFLTFSNTLLAIWVVYVFPIYLQAVRGYSALWSGIWLLPYVLIFPFASGIGGNLMAKTGRYKPIHLAGFAFCTLACGLCIILDENSHGALIVFFQIFWSIGTAFPIACLLTAVQAELTEKDNAASTAAWAFIRSYGTIWGVTIPTAVFNDRFDQLLYMIEDSAAHDRLGSGQAYAEASASLTSSFGGATRSQILHVYNESLRRVWQIGIVFAGVSLLATFLEREVELREEVNTDFALEKKEKKDQIDEKV</sequence>
<name>A0ACC1NRD4_9PEZI</name>
<evidence type="ECO:0000313" key="1">
    <source>
        <dbReference type="EMBL" id="KAJ2981673.1"/>
    </source>
</evidence>
<evidence type="ECO:0000313" key="2">
    <source>
        <dbReference type="Proteomes" id="UP001143856"/>
    </source>
</evidence>
<dbReference type="EMBL" id="JAPDGR010001536">
    <property type="protein sequence ID" value="KAJ2981673.1"/>
    <property type="molecule type" value="Genomic_DNA"/>
</dbReference>
<proteinExistence type="predicted"/>
<dbReference type="Proteomes" id="UP001143856">
    <property type="component" value="Unassembled WGS sequence"/>
</dbReference>
<gene>
    <name evidence="1" type="ORF">NUW58_g6630</name>
</gene>
<reference evidence="1" key="1">
    <citation type="submission" date="2022-10" db="EMBL/GenBank/DDBJ databases">
        <title>Genome Sequence of Xylaria curta.</title>
        <authorList>
            <person name="Buettner E."/>
        </authorList>
    </citation>
    <scope>NUCLEOTIDE SEQUENCE</scope>
    <source>
        <strain evidence="1">Babe10</strain>
    </source>
</reference>
<keyword evidence="2" id="KW-1185">Reference proteome</keyword>
<protein>
    <submittedName>
        <fullName evidence="1">Uncharacterized protein</fullName>
    </submittedName>
</protein>
<accession>A0ACC1NRD4</accession>
<organism evidence="1 2">
    <name type="scientific">Xylaria curta</name>
    <dbReference type="NCBI Taxonomy" id="42375"/>
    <lineage>
        <taxon>Eukaryota</taxon>
        <taxon>Fungi</taxon>
        <taxon>Dikarya</taxon>
        <taxon>Ascomycota</taxon>
        <taxon>Pezizomycotina</taxon>
        <taxon>Sordariomycetes</taxon>
        <taxon>Xylariomycetidae</taxon>
        <taxon>Xylariales</taxon>
        <taxon>Xylariaceae</taxon>
        <taxon>Xylaria</taxon>
    </lineage>
</organism>